<keyword evidence="1" id="KW-1133">Transmembrane helix</keyword>
<dbReference type="Proteomes" id="UP001152607">
    <property type="component" value="Unassembled WGS sequence"/>
</dbReference>
<dbReference type="AlphaFoldDB" id="A0A9W4U8U9"/>
<protein>
    <submittedName>
        <fullName evidence="2">Uncharacterized protein</fullName>
    </submittedName>
</protein>
<reference evidence="2" key="1">
    <citation type="submission" date="2023-01" db="EMBL/GenBank/DDBJ databases">
        <authorList>
            <person name="Van Ghelder C."/>
            <person name="Rancurel C."/>
        </authorList>
    </citation>
    <scope>NUCLEOTIDE SEQUENCE</scope>
    <source>
        <strain evidence="2">CNCM I-4278</strain>
    </source>
</reference>
<evidence type="ECO:0000313" key="2">
    <source>
        <dbReference type="EMBL" id="CAI6331604.1"/>
    </source>
</evidence>
<keyword evidence="1" id="KW-0472">Membrane</keyword>
<accession>A0A9W4U8U9</accession>
<dbReference type="EMBL" id="CAOQHR010000003">
    <property type="protein sequence ID" value="CAI6331604.1"/>
    <property type="molecule type" value="Genomic_DNA"/>
</dbReference>
<feature type="transmembrane region" description="Helical" evidence="1">
    <location>
        <begin position="24"/>
        <end position="42"/>
    </location>
</feature>
<evidence type="ECO:0000256" key="1">
    <source>
        <dbReference type="SAM" id="Phobius"/>
    </source>
</evidence>
<organism evidence="2 3">
    <name type="scientific">Periconia digitata</name>
    <dbReference type="NCBI Taxonomy" id="1303443"/>
    <lineage>
        <taxon>Eukaryota</taxon>
        <taxon>Fungi</taxon>
        <taxon>Dikarya</taxon>
        <taxon>Ascomycota</taxon>
        <taxon>Pezizomycotina</taxon>
        <taxon>Dothideomycetes</taxon>
        <taxon>Pleosporomycetidae</taxon>
        <taxon>Pleosporales</taxon>
        <taxon>Massarineae</taxon>
        <taxon>Periconiaceae</taxon>
        <taxon>Periconia</taxon>
    </lineage>
</organism>
<keyword evidence="3" id="KW-1185">Reference proteome</keyword>
<sequence length="59" mass="6731">MATYLAWFSNTITCKMAIRPRRDLGAVIGLGMTCILLSAISHQRVSTYRFFDMGTMKHF</sequence>
<comment type="caution">
    <text evidence="2">The sequence shown here is derived from an EMBL/GenBank/DDBJ whole genome shotgun (WGS) entry which is preliminary data.</text>
</comment>
<name>A0A9W4U8U9_9PLEO</name>
<evidence type="ECO:0000313" key="3">
    <source>
        <dbReference type="Proteomes" id="UP001152607"/>
    </source>
</evidence>
<proteinExistence type="predicted"/>
<keyword evidence="1" id="KW-0812">Transmembrane</keyword>
<gene>
    <name evidence="2" type="ORF">PDIGIT_LOCUS4629</name>
</gene>